<dbReference type="EMBL" id="JACASV010000038">
    <property type="protein sequence ID" value="NWJ43632.1"/>
    <property type="molecule type" value="Genomic_DNA"/>
</dbReference>
<keyword evidence="1" id="KW-0812">Transmembrane</keyword>
<sequence>MSKILEMIGLVLIGGTIYSFVGMTESELRWPIFWSCAGGALAIILYRNYIRKRKKNM</sequence>
<evidence type="ECO:0000313" key="5">
    <source>
        <dbReference type="Proteomes" id="UP000529843"/>
    </source>
</evidence>
<evidence type="ECO:0000313" key="3">
    <source>
        <dbReference type="EMBL" id="NWK02501.1"/>
    </source>
</evidence>
<protein>
    <submittedName>
        <fullName evidence="2">Uncharacterized protein</fullName>
    </submittedName>
</protein>
<dbReference type="AlphaFoldDB" id="A0A7K4MPX1"/>
<proteinExistence type="predicted"/>
<organism evidence="2 4">
    <name type="scientific">Marine Group I thaumarchaeote</name>
    <dbReference type="NCBI Taxonomy" id="2511932"/>
    <lineage>
        <taxon>Archaea</taxon>
        <taxon>Nitrososphaerota</taxon>
        <taxon>Marine Group I</taxon>
    </lineage>
</organism>
<comment type="caution">
    <text evidence="2">The sequence shown here is derived from an EMBL/GenBank/DDBJ whole genome shotgun (WGS) entry which is preliminary data.</text>
</comment>
<dbReference type="EMBL" id="JACAST010000039">
    <property type="protein sequence ID" value="NWK02501.1"/>
    <property type="molecule type" value="Genomic_DNA"/>
</dbReference>
<feature type="transmembrane region" description="Helical" evidence="1">
    <location>
        <begin position="7"/>
        <end position="24"/>
    </location>
</feature>
<keyword evidence="1" id="KW-1133">Transmembrane helix</keyword>
<reference evidence="2" key="2">
    <citation type="submission" date="2020-06" db="EMBL/GenBank/DDBJ databases">
        <authorList>
            <person name="Wang Y."/>
        </authorList>
    </citation>
    <scope>NUCLEOTIDE SEQUENCE</scope>
    <source>
        <strain evidence="2">L15b</strain>
        <strain evidence="3">N8</strain>
    </source>
</reference>
<name>A0A7K4MPX1_9ARCH</name>
<evidence type="ECO:0000313" key="4">
    <source>
        <dbReference type="Proteomes" id="UP000523105"/>
    </source>
</evidence>
<dbReference type="Proteomes" id="UP000523105">
    <property type="component" value="Unassembled WGS sequence"/>
</dbReference>
<keyword evidence="1" id="KW-0472">Membrane</keyword>
<accession>A0A7K4MPX1</accession>
<gene>
    <name evidence="3" type="ORF">HX804_04265</name>
    <name evidence="2" type="ORF">HX837_05455</name>
</gene>
<evidence type="ECO:0000256" key="1">
    <source>
        <dbReference type="SAM" id="Phobius"/>
    </source>
</evidence>
<evidence type="ECO:0000313" key="2">
    <source>
        <dbReference type="EMBL" id="NWJ43632.1"/>
    </source>
</evidence>
<reference evidence="4 5" key="1">
    <citation type="journal article" date="2019" name="Environ. Microbiol.">
        <title>Genomics insights into ecotype formation of ammonia-oxidizing archaea in the deep ocean.</title>
        <authorList>
            <person name="Wang Y."/>
            <person name="Huang J.M."/>
            <person name="Cui G.J."/>
            <person name="Nunoura T."/>
            <person name="Takaki Y."/>
            <person name="Li W.L."/>
            <person name="Li J."/>
            <person name="Gao Z.M."/>
            <person name="Takai K."/>
            <person name="Zhang A.Q."/>
            <person name="Stepanauskas R."/>
        </authorList>
    </citation>
    <scope>NUCLEOTIDE SEQUENCE [LARGE SCALE GENOMIC DNA]</scope>
    <source>
        <strain evidence="2 4">L15b</strain>
        <strain evidence="3 5">N8</strain>
    </source>
</reference>
<feature type="transmembrane region" description="Helical" evidence="1">
    <location>
        <begin position="30"/>
        <end position="49"/>
    </location>
</feature>
<dbReference type="Proteomes" id="UP000529843">
    <property type="component" value="Unassembled WGS sequence"/>
</dbReference>